<dbReference type="InterPro" id="IPR036102">
    <property type="entry name" value="OsmC/Ohrsf"/>
</dbReference>
<dbReference type="EMBL" id="FZOD01000010">
    <property type="protein sequence ID" value="SNS50235.1"/>
    <property type="molecule type" value="Genomic_DNA"/>
</dbReference>
<dbReference type="GO" id="GO:0006979">
    <property type="term" value="P:response to oxidative stress"/>
    <property type="evidence" value="ECO:0007669"/>
    <property type="project" value="InterPro"/>
</dbReference>
<dbReference type="NCBIfam" id="TIGR03562">
    <property type="entry name" value="osmo_induc_OsmC"/>
    <property type="match status" value="1"/>
</dbReference>
<dbReference type="AlphaFoldDB" id="A0A239F075"/>
<dbReference type="InterPro" id="IPR052707">
    <property type="entry name" value="OsmC_Ohr_Peroxiredoxin"/>
</dbReference>
<protein>
    <submittedName>
        <fullName evidence="1">Osmotically inducible protein OsmC</fullName>
    </submittedName>
</protein>
<dbReference type="Proteomes" id="UP000198282">
    <property type="component" value="Unassembled WGS sequence"/>
</dbReference>
<dbReference type="PANTHER" id="PTHR42830">
    <property type="entry name" value="OSMOTICALLY INDUCIBLE FAMILY PROTEIN"/>
    <property type="match status" value="1"/>
</dbReference>
<dbReference type="Pfam" id="PF02566">
    <property type="entry name" value="OsmC"/>
    <property type="match status" value="1"/>
</dbReference>
<dbReference type="InterPro" id="IPR003718">
    <property type="entry name" value="OsmC/Ohr_fam"/>
</dbReference>
<gene>
    <name evidence="1" type="ORF">SAMN05216276_1010155</name>
</gene>
<dbReference type="SUPFAM" id="SSF82784">
    <property type="entry name" value="OsmC-like"/>
    <property type="match status" value="1"/>
</dbReference>
<dbReference type="RefSeq" id="WP_089207556.1">
    <property type="nucleotide sequence ID" value="NZ_FZOD01000010.1"/>
</dbReference>
<dbReference type="InterPro" id="IPR015946">
    <property type="entry name" value="KH_dom-like_a/b"/>
</dbReference>
<sequence length="147" mass="15391">MPDRIATTRWTGELVTGSGTVTLVSSGAGRFTFSLPTRAGEPDGQTSPEELIAAAHSACYSMQLSALLTAAGTPPERIDTTATVSQNQRGEAYLITEIRLVVRAAVPGVDAEAFRRAATKAKETCPVSVALSATEITLDAELEQVPT</sequence>
<evidence type="ECO:0000313" key="1">
    <source>
        <dbReference type="EMBL" id="SNS50235.1"/>
    </source>
</evidence>
<reference evidence="1 2" key="1">
    <citation type="submission" date="2017-06" db="EMBL/GenBank/DDBJ databases">
        <authorList>
            <person name="Kim H.J."/>
            <person name="Triplett B.A."/>
        </authorList>
    </citation>
    <scope>NUCLEOTIDE SEQUENCE [LARGE SCALE GENOMIC DNA]</scope>
    <source>
        <strain evidence="1 2">CGMCC 4.2132</strain>
    </source>
</reference>
<organism evidence="1 2">
    <name type="scientific">Streptosporangium subroseum</name>
    <dbReference type="NCBI Taxonomy" id="106412"/>
    <lineage>
        <taxon>Bacteria</taxon>
        <taxon>Bacillati</taxon>
        <taxon>Actinomycetota</taxon>
        <taxon>Actinomycetes</taxon>
        <taxon>Streptosporangiales</taxon>
        <taxon>Streptosporangiaceae</taxon>
        <taxon>Streptosporangium</taxon>
    </lineage>
</organism>
<dbReference type="GO" id="GO:0004601">
    <property type="term" value="F:peroxidase activity"/>
    <property type="evidence" value="ECO:0007669"/>
    <property type="project" value="InterPro"/>
</dbReference>
<dbReference type="PANTHER" id="PTHR42830:SF1">
    <property type="entry name" value="OSMOTICALLY INDUCIBLE FAMILY PROTEIN"/>
    <property type="match status" value="1"/>
</dbReference>
<keyword evidence="2" id="KW-1185">Reference proteome</keyword>
<dbReference type="Gene3D" id="3.30.300.20">
    <property type="match status" value="1"/>
</dbReference>
<dbReference type="InterPro" id="IPR019904">
    <property type="entry name" value="Peroxiredoxin_OsmC"/>
</dbReference>
<accession>A0A239F075</accession>
<evidence type="ECO:0000313" key="2">
    <source>
        <dbReference type="Proteomes" id="UP000198282"/>
    </source>
</evidence>
<dbReference type="OrthoDB" id="9807532at2"/>
<name>A0A239F075_9ACTN</name>
<proteinExistence type="predicted"/>